<proteinExistence type="predicted"/>
<sequence>MPRYRQPTDEEKERYDVEVFIERKVALMHMHEIEMEKRRKNPDFRSDNDDDNDDQDDEERRLLINPELAKKFYEKCERLIEQPATTPDESRAKAHAAFRLFSRMMNEESKFPDHVTYYVNVEFDKRLEALLGDEPDEDDRAYMEHLDDLQREREAAIPAAALNLKLGSGIKVDEALAESLLNETDALDKKTFVIQEHETEAENLDDGMKFRVVAWGRSTNPPGPFWEVAYEHDDYDFPTKCARNEMKHMLTTSLMYV</sequence>
<feature type="compositionally biased region" description="Acidic residues" evidence="1">
    <location>
        <begin position="48"/>
        <end position="57"/>
    </location>
</feature>
<evidence type="ECO:0000256" key="1">
    <source>
        <dbReference type="SAM" id="MobiDB-lite"/>
    </source>
</evidence>
<keyword evidence="3" id="KW-1185">Reference proteome</keyword>
<dbReference type="AlphaFoldDB" id="A0A0H2S6I7"/>
<gene>
    <name evidence="2" type="ORF">SCHPADRAFT_900744</name>
</gene>
<evidence type="ECO:0000313" key="2">
    <source>
        <dbReference type="EMBL" id="KLO17298.1"/>
    </source>
</evidence>
<dbReference type="InParanoid" id="A0A0H2S6I7"/>
<dbReference type="EMBL" id="KQ085906">
    <property type="protein sequence ID" value="KLO17298.1"/>
    <property type="molecule type" value="Genomic_DNA"/>
</dbReference>
<feature type="non-terminal residue" evidence="2">
    <location>
        <position position="257"/>
    </location>
</feature>
<feature type="compositionally biased region" description="Basic and acidic residues" evidence="1">
    <location>
        <begin position="34"/>
        <end position="47"/>
    </location>
</feature>
<protein>
    <submittedName>
        <fullName evidence="2">Uncharacterized protein</fullName>
    </submittedName>
</protein>
<dbReference type="Proteomes" id="UP000053477">
    <property type="component" value="Unassembled WGS sequence"/>
</dbReference>
<name>A0A0H2S6I7_9AGAM</name>
<reference evidence="2 3" key="1">
    <citation type="submission" date="2015-04" db="EMBL/GenBank/DDBJ databases">
        <title>Complete genome sequence of Schizopora paradoxa KUC8140, a cosmopolitan wood degrader in East Asia.</title>
        <authorList>
            <consortium name="DOE Joint Genome Institute"/>
            <person name="Min B."/>
            <person name="Park H."/>
            <person name="Jang Y."/>
            <person name="Kim J.-J."/>
            <person name="Kim K.H."/>
            <person name="Pangilinan J."/>
            <person name="Lipzen A."/>
            <person name="Riley R."/>
            <person name="Grigoriev I.V."/>
            <person name="Spatafora J.W."/>
            <person name="Choi I.-G."/>
        </authorList>
    </citation>
    <scope>NUCLEOTIDE SEQUENCE [LARGE SCALE GENOMIC DNA]</scope>
    <source>
        <strain evidence="2 3">KUC8140</strain>
    </source>
</reference>
<feature type="region of interest" description="Disordered" evidence="1">
    <location>
        <begin position="34"/>
        <end position="61"/>
    </location>
</feature>
<evidence type="ECO:0000313" key="3">
    <source>
        <dbReference type="Proteomes" id="UP000053477"/>
    </source>
</evidence>
<accession>A0A0H2S6I7</accession>
<organism evidence="2 3">
    <name type="scientific">Schizopora paradoxa</name>
    <dbReference type="NCBI Taxonomy" id="27342"/>
    <lineage>
        <taxon>Eukaryota</taxon>
        <taxon>Fungi</taxon>
        <taxon>Dikarya</taxon>
        <taxon>Basidiomycota</taxon>
        <taxon>Agaricomycotina</taxon>
        <taxon>Agaricomycetes</taxon>
        <taxon>Hymenochaetales</taxon>
        <taxon>Schizoporaceae</taxon>
        <taxon>Schizopora</taxon>
    </lineage>
</organism>